<dbReference type="EMBL" id="CP096574">
    <property type="protein sequence ID" value="UPU37634.1"/>
    <property type="molecule type" value="Genomic_DNA"/>
</dbReference>
<dbReference type="SMART" id="SM00710">
    <property type="entry name" value="PbH1"/>
    <property type="match status" value="7"/>
</dbReference>
<accession>A0ABY4LIH6</accession>
<dbReference type="Proteomes" id="UP000831485">
    <property type="component" value="Chromosome"/>
</dbReference>
<evidence type="ECO:0000313" key="3">
    <source>
        <dbReference type="Proteomes" id="UP000831485"/>
    </source>
</evidence>
<reference evidence="2" key="1">
    <citation type="submission" date="2022-04" db="EMBL/GenBank/DDBJ databases">
        <authorList>
            <person name="Liu G."/>
        </authorList>
    </citation>
    <scope>NUCLEOTIDE SEQUENCE</scope>
    <source>
        <strain evidence="2">RG22</strain>
    </source>
</reference>
<evidence type="ECO:0000259" key="1">
    <source>
        <dbReference type="Pfam" id="PF13229"/>
    </source>
</evidence>
<dbReference type="InterPro" id="IPR006626">
    <property type="entry name" value="PbH1"/>
</dbReference>
<evidence type="ECO:0000313" key="2">
    <source>
        <dbReference type="EMBL" id="UPU37634.1"/>
    </source>
</evidence>
<feature type="domain" description="Right handed beta helix" evidence="1">
    <location>
        <begin position="390"/>
        <end position="562"/>
    </location>
</feature>
<dbReference type="PANTHER" id="PTHR36453">
    <property type="entry name" value="SECRETED PROTEIN-RELATED"/>
    <property type="match status" value="1"/>
</dbReference>
<proteinExistence type="predicted"/>
<dbReference type="InterPro" id="IPR012334">
    <property type="entry name" value="Pectin_lyas_fold"/>
</dbReference>
<gene>
    <name evidence="2" type="ORF">M1B72_07985</name>
</gene>
<dbReference type="InterPro" id="IPR039448">
    <property type="entry name" value="Beta_helix"/>
</dbReference>
<organism evidence="2 3">
    <name type="scientific">Geomonas paludis</name>
    <dbReference type="NCBI Taxonomy" id="2740185"/>
    <lineage>
        <taxon>Bacteria</taxon>
        <taxon>Pseudomonadati</taxon>
        <taxon>Thermodesulfobacteriota</taxon>
        <taxon>Desulfuromonadia</taxon>
        <taxon>Geobacterales</taxon>
        <taxon>Geobacteraceae</taxon>
        <taxon>Geomonas</taxon>
    </lineage>
</organism>
<keyword evidence="3" id="KW-1185">Reference proteome</keyword>
<protein>
    <submittedName>
        <fullName evidence="2">Right-handed parallel beta-helix repeat-containing protein</fullName>
    </submittedName>
</protein>
<dbReference type="RefSeq" id="WP_248647148.1">
    <property type="nucleotide sequence ID" value="NZ_CP096574.1"/>
</dbReference>
<dbReference type="InterPro" id="IPR011050">
    <property type="entry name" value="Pectin_lyase_fold/virulence"/>
</dbReference>
<dbReference type="SUPFAM" id="SSF51126">
    <property type="entry name" value="Pectin lyase-like"/>
    <property type="match status" value="1"/>
</dbReference>
<sequence>MSLLATRSGLLWLLLICYLAGCGGGGSGASADFYVSLQGNDTNPGTKELPFATLERARDRIRSLRAKGALSRPVTVWIRGGTYRRNGSFLVSAEDSATAAAPVCYRAFPGEEVRISGGIDLSGFAAVADPAVASRFDPAARGQILQVDLARFGTFDLDRLTDRYPQGTDIEPGGAELFFNGSAMTVAQWPNGDGWTTIAGLPTGNLSGLFTYQGERPGSWSRVQDIVLYGYWRYDWFANYERVVSIDPARHEIQTGYVPPPNPYGFLAGQRYRAINVLEELDQPGEWYLDRVSGILYFWPPAELSGAQVALSVLGEPLVRIENASYHTFRDLVLEDGRGCGVEMVGGDHNLVAGCRIRNMGTVGVAIGGMVADILWQTNYNPTFSGFGGSYNGVTGCDIYNTGYGGVLLGGGNRLTLEAGYNFAVNNDIHDYSRLARTDRPAIYLYGVGNRVANNLLHEGPDLAVAFWGNDHSIEYNEVHRVGLTVDDGGAMKAGRDYSQRGTAIRYNYFHDLLGTVAGSHVGVYLDDFQSGIEVYGNLFNRVTLGVNVGGGRDNNITNNIFVNCTTSVNVDDRGLTWANYYFNGQNSTLFDRLAAVNYQVLPYSTRYPELAALSAGNPALPAGNRLLRNIVALSGAPSLVGEAANVVFAQDNLLDDAPGFVAPELGNYSLKSDSPAWQLGFQRIPLERIGLYPDEFRSATAAKRRR</sequence>
<name>A0ABY4LIH6_9BACT</name>
<dbReference type="Pfam" id="PF13229">
    <property type="entry name" value="Beta_helix"/>
    <property type="match status" value="1"/>
</dbReference>
<dbReference type="Gene3D" id="2.160.20.10">
    <property type="entry name" value="Single-stranded right-handed beta-helix, Pectin lyase-like"/>
    <property type="match status" value="2"/>
</dbReference>
<dbReference type="PANTHER" id="PTHR36453:SF1">
    <property type="entry name" value="RIGHT HANDED BETA HELIX DOMAIN-CONTAINING PROTEIN"/>
    <property type="match status" value="1"/>
</dbReference>